<dbReference type="AlphaFoldDB" id="A0A212JF14"/>
<gene>
    <name evidence="3" type="ORF">KL86DPRO_11317</name>
</gene>
<evidence type="ECO:0000259" key="2">
    <source>
        <dbReference type="Pfam" id="PF00248"/>
    </source>
</evidence>
<dbReference type="Pfam" id="PF00248">
    <property type="entry name" value="Aldo_ket_red"/>
    <property type="match status" value="1"/>
</dbReference>
<dbReference type="Gene3D" id="3.20.20.100">
    <property type="entry name" value="NADP-dependent oxidoreductase domain"/>
    <property type="match status" value="1"/>
</dbReference>
<dbReference type="PANTHER" id="PTHR43364">
    <property type="entry name" value="NADH-SPECIFIC METHYLGLYOXAL REDUCTASE-RELATED"/>
    <property type="match status" value="1"/>
</dbReference>
<dbReference type="GO" id="GO:0005829">
    <property type="term" value="C:cytosol"/>
    <property type="evidence" value="ECO:0007669"/>
    <property type="project" value="UniProtKB-ARBA"/>
</dbReference>
<sequence>MEYVNLTGTGLSVSRFCLGTMTFGAQMEEKDAIRAVDYALDQGINMVDTANKYANGKGEEILGKALSGGKREKVILATKAGTVAYEGPNGRGLSRRHIMEQINISLKRMKTDYLDIFYLHQPDYATPVEETLDTMDYLVRSGKVLYLGVSNFAAWQVARLYHLGKSGNKPAPVVAQMVYNLITRGIEQEFIPFTKEYRIGTIAYNPLAAGFLTDKYADKQKLENTRFALSKLYADRYWNEDNLTAWDAIHAIARQAAIPMHELAMRWIISTGSVNAILLGFSRMEQLESNIKALDGGPLSADVMEACDAVWKSLSGTRYNYNR</sequence>
<accession>A0A212JF14</accession>
<dbReference type="InterPro" id="IPR020471">
    <property type="entry name" value="AKR"/>
</dbReference>
<proteinExistence type="predicted"/>
<evidence type="ECO:0000313" key="3">
    <source>
        <dbReference type="EMBL" id="SBV98024.1"/>
    </source>
</evidence>
<dbReference type="InterPro" id="IPR036812">
    <property type="entry name" value="NAD(P)_OxRdtase_dom_sf"/>
</dbReference>
<dbReference type="PANTHER" id="PTHR43364:SF4">
    <property type="entry name" value="NAD(P)-LINKED OXIDOREDUCTASE SUPERFAMILY PROTEIN"/>
    <property type="match status" value="1"/>
</dbReference>
<organism evidence="3">
    <name type="scientific">uncultured delta proteobacterium</name>
    <dbReference type="NCBI Taxonomy" id="34034"/>
    <lineage>
        <taxon>Bacteria</taxon>
        <taxon>Deltaproteobacteria</taxon>
        <taxon>environmental samples</taxon>
    </lineage>
</organism>
<dbReference type="InterPro" id="IPR050523">
    <property type="entry name" value="AKR_Detox_Biosynth"/>
</dbReference>
<dbReference type="PRINTS" id="PR00069">
    <property type="entry name" value="ALDKETRDTASE"/>
</dbReference>
<dbReference type="InterPro" id="IPR023210">
    <property type="entry name" value="NADP_OxRdtase_dom"/>
</dbReference>
<evidence type="ECO:0000256" key="1">
    <source>
        <dbReference type="ARBA" id="ARBA00023002"/>
    </source>
</evidence>
<dbReference type="EMBL" id="FLUQ01000001">
    <property type="protein sequence ID" value="SBV98024.1"/>
    <property type="molecule type" value="Genomic_DNA"/>
</dbReference>
<protein>
    <submittedName>
        <fullName evidence="3">Predicted aldo/keto reductase</fullName>
    </submittedName>
</protein>
<dbReference type="GO" id="GO:0016491">
    <property type="term" value="F:oxidoreductase activity"/>
    <property type="evidence" value="ECO:0007669"/>
    <property type="project" value="UniProtKB-KW"/>
</dbReference>
<reference evidence="3" key="1">
    <citation type="submission" date="2016-04" db="EMBL/GenBank/DDBJ databases">
        <authorList>
            <person name="Evans L.H."/>
            <person name="Alamgir A."/>
            <person name="Owens N."/>
            <person name="Weber N.D."/>
            <person name="Virtaneva K."/>
            <person name="Barbian K."/>
            <person name="Babar A."/>
            <person name="Rosenke K."/>
        </authorList>
    </citation>
    <scope>NUCLEOTIDE SEQUENCE</scope>
    <source>
        <strain evidence="3">86</strain>
    </source>
</reference>
<name>A0A212JF14_9DELT</name>
<dbReference type="FunFam" id="3.20.20.100:FF:000004">
    <property type="entry name" value="Oxidoreductase, aldo/keto reductase"/>
    <property type="match status" value="1"/>
</dbReference>
<keyword evidence="1" id="KW-0560">Oxidoreductase</keyword>
<feature type="domain" description="NADP-dependent oxidoreductase" evidence="2">
    <location>
        <begin position="17"/>
        <end position="311"/>
    </location>
</feature>
<dbReference type="SUPFAM" id="SSF51430">
    <property type="entry name" value="NAD(P)-linked oxidoreductase"/>
    <property type="match status" value="1"/>
</dbReference>